<organism evidence="6 7">
    <name type="scientific">Molossus molossus</name>
    <name type="common">Pallas' mastiff bat</name>
    <name type="synonym">Vespertilio molossus</name>
    <dbReference type="NCBI Taxonomy" id="27622"/>
    <lineage>
        <taxon>Eukaryota</taxon>
        <taxon>Metazoa</taxon>
        <taxon>Chordata</taxon>
        <taxon>Craniata</taxon>
        <taxon>Vertebrata</taxon>
        <taxon>Euteleostomi</taxon>
        <taxon>Mammalia</taxon>
        <taxon>Eutheria</taxon>
        <taxon>Laurasiatheria</taxon>
        <taxon>Chiroptera</taxon>
        <taxon>Yangochiroptera</taxon>
        <taxon>Molossidae</taxon>
        <taxon>Molossus</taxon>
    </lineage>
</organism>
<evidence type="ECO:0000256" key="3">
    <source>
        <dbReference type="ARBA" id="ARBA00022837"/>
    </source>
</evidence>
<evidence type="ECO:0000256" key="5">
    <source>
        <dbReference type="ARBA" id="ARBA00023302"/>
    </source>
</evidence>
<accession>A0A7J8HCD3</accession>
<proteinExistence type="inferred from homology"/>
<dbReference type="PRINTS" id="PR00196">
    <property type="entry name" value="ANNEXIN"/>
</dbReference>
<dbReference type="InParanoid" id="A0A7J8HCD3"/>
<dbReference type="InterPro" id="IPR001464">
    <property type="entry name" value="Annexin"/>
</dbReference>
<gene>
    <name evidence="6" type="ORF">HJG59_011126</name>
</gene>
<keyword evidence="7" id="KW-1185">Reference proteome</keyword>
<dbReference type="GO" id="GO:0005634">
    <property type="term" value="C:nucleus"/>
    <property type="evidence" value="ECO:0007669"/>
    <property type="project" value="TreeGrafter"/>
</dbReference>
<keyword evidence="5" id="KW-0111">Calcium/phospholipid-binding</keyword>
<dbReference type="GO" id="GO:0001786">
    <property type="term" value="F:phosphatidylserine binding"/>
    <property type="evidence" value="ECO:0007669"/>
    <property type="project" value="TreeGrafter"/>
</dbReference>
<protein>
    <submittedName>
        <fullName evidence="6">Uncharacterized protein</fullName>
    </submittedName>
</protein>
<evidence type="ECO:0000313" key="6">
    <source>
        <dbReference type="EMBL" id="KAF6469750.1"/>
    </source>
</evidence>
<dbReference type="GO" id="GO:0005886">
    <property type="term" value="C:plasma membrane"/>
    <property type="evidence" value="ECO:0007669"/>
    <property type="project" value="TreeGrafter"/>
</dbReference>
<dbReference type="SMART" id="SM00335">
    <property type="entry name" value="ANX"/>
    <property type="match status" value="2"/>
</dbReference>
<dbReference type="PANTHER" id="PTHR10502">
    <property type="entry name" value="ANNEXIN"/>
    <property type="match status" value="1"/>
</dbReference>
<comment type="caution">
    <text evidence="6">The sequence shown here is derived from an EMBL/GenBank/DDBJ whole genome shotgun (WGS) entry which is preliminary data.</text>
</comment>
<evidence type="ECO:0000256" key="1">
    <source>
        <dbReference type="ARBA" id="ARBA00007831"/>
    </source>
</evidence>
<dbReference type="InterPro" id="IPR037104">
    <property type="entry name" value="Annexin_sf"/>
</dbReference>
<dbReference type="GO" id="GO:0005544">
    <property type="term" value="F:calcium-dependent phospholipid binding"/>
    <property type="evidence" value="ECO:0007669"/>
    <property type="project" value="UniProtKB-KW"/>
</dbReference>
<evidence type="ECO:0000313" key="7">
    <source>
        <dbReference type="Proteomes" id="UP000550707"/>
    </source>
</evidence>
<dbReference type="FunFam" id="1.10.220.10:FF:000002">
    <property type="entry name" value="Annexin"/>
    <property type="match status" value="1"/>
</dbReference>
<dbReference type="GO" id="GO:0006909">
    <property type="term" value="P:phagocytosis"/>
    <property type="evidence" value="ECO:0007669"/>
    <property type="project" value="TreeGrafter"/>
</dbReference>
<dbReference type="AlphaFoldDB" id="A0A7J8HCD3"/>
<dbReference type="GO" id="GO:0032506">
    <property type="term" value="P:cytokinetic process"/>
    <property type="evidence" value="ECO:0007669"/>
    <property type="project" value="TreeGrafter"/>
</dbReference>
<dbReference type="SUPFAM" id="SSF47874">
    <property type="entry name" value="Annexin"/>
    <property type="match status" value="1"/>
</dbReference>
<keyword evidence="3" id="KW-0106">Calcium</keyword>
<reference evidence="6 7" key="1">
    <citation type="journal article" date="2020" name="Nature">
        <title>Six reference-quality genomes reveal evolution of bat adaptations.</title>
        <authorList>
            <person name="Jebb D."/>
            <person name="Huang Z."/>
            <person name="Pippel M."/>
            <person name="Hughes G.M."/>
            <person name="Lavrichenko K."/>
            <person name="Devanna P."/>
            <person name="Winkler S."/>
            <person name="Jermiin L.S."/>
            <person name="Skirmuntt E.C."/>
            <person name="Katzourakis A."/>
            <person name="Burkitt-Gray L."/>
            <person name="Ray D.A."/>
            <person name="Sullivan K.A.M."/>
            <person name="Roscito J.G."/>
            <person name="Kirilenko B.M."/>
            <person name="Davalos L.M."/>
            <person name="Corthals A.P."/>
            <person name="Power M.L."/>
            <person name="Jones G."/>
            <person name="Ransome R.D."/>
            <person name="Dechmann D.K.N."/>
            <person name="Locatelli A.G."/>
            <person name="Puechmaille S.J."/>
            <person name="Fedrigo O."/>
            <person name="Jarvis E.D."/>
            <person name="Hiller M."/>
            <person name="Vernes S.C."/>
            <person name="Myers E.W."/>
            <person name="Teeling E.C."/>
        </authorList>
    </citation>
    <scope>NUCLEOTIDE SEQUENCE [LARGE SCALE GENOMIC DNA]</scope>
    <source>
        <strain evidence="6">MMolMol1</strain>
        <tissue evidence="6">Muscle</tissue>
    </source>
</reference>
<evidence type="ECO:0000256" key="2">
    <source>
        <dbReference type="ARBA" id="ARBA00022737"/>
    </source>
</evidence>
<sequence length="237" mass="26719">MKGFGTDKQTMINCLGSRSNKQQQQKQILLPFKTAYRKDLIKDLKSELSGNFETILAMMKTPILFDVREIQEAIQGAGADEACLMAILASCSNKHIWELGPGYQRESKRPWRRSFEATHQGSSSLSQGNRVKAKMWTYCLLQRDVQELHPAGENCLGTEESKFMAILGSWSRAHLVAVSNEYQRTTGRDIKKSICWEVSGDLKQGVLAVVKCLKNTPAFFAEKLNEATREQEQRTGP</sequence>
<dbReference type="InterPro" id="IPR018502">
    <property type="entry name" value="Annexin_repeat"/>
</dbReference>
<dbReference type="GO" id="GO:0005737">
    <property type="term" value="C:cytoplasm"/>
    <property type="evidence" value="ECO:0007669"/>
    <property type="project" value="TreeGrafter"/>
</dbReference>
<dbReference type="PANTHER" id="PTHR10502:SF29">
    <property type="entry name" value="ANNEXIN A11"/>
    <property type="match status" value="1"/>
</dbReference>
<dbReference type="Pfam" id="PF00191">
    <property type="entry name" value="Annexin"/>
    <property type="match status" value="3"/>
</dbReference>
<dbReference type="Proteomes" id="UP000550707">
    <property type="component" value="Unassembled WGS sequence"/>
</dbReference>
<evidence type="ECO:0000256" key="4">
    <source>
        <dbReference type="ARBA" id="ARBA00023216"/>
    </source>
</evidence>
<dbReference type="PROSITE" id="PS51897">
    <property type="entry name" value="ANNEXIN_2"/>
    <property type="match status" value="2"/>
</dbReference>
<name>A0A7J8HCD3_MOLMO</name>
<dbReference type="Gene3D" id="1.10.220.10">
    <property type="entry name" value="Annexin"/>
    <property type="match status" value="3"/>
</dbReference>
<comment type="similarity">
    <text evidence="1">Belongs to the annexin family.</text>
</comment>
<keyword evidence="4" id="KW-0041">Annexin</keyword>
<dbReference type="GO" id="GO:0005509">
    <property type="term" value="F:calcium ion binding"/>
    <property type="evidence" value="ECO:0007669"/>
    <property type="project" value="InterPro"/>
</dbReference>
<dbReference type="GO" id="GO:0012506">
    <property type="term" value="C:vesicle membrane"/>
    <property type="evidence" value="ECO:0007669"/>
    <property type="project" value="TreeGrafter"/>
</dbReference>
<dbReference type="EMBL" id="JACASF010000007">
    <property type="protein sequence ID" value="KAF6469750.1"/>
    <property type="molecule type" value="Genomic_DNA"/>
</dbReference>
<keyword evidence="2" id="KW-0677">Repeat</keyword>